<protein>
    <recommendedName>
        <fullName evidence="1">Polysaccharide lyase 14 domain-containing protein</fullName>
    </recommendedName>
</protein>
<dbReference type="Pfam" id="PF21294">
    <property type="entry name" value="Polysacc_lyase_14"/>
    <property type="match status" value="1"/>
</dbReference>
<sequence length="282" mass="29955">MLACVLAAPQKRANAASFTQTWTAPMNGPKGGDAAHYLSQNWHVPSPNFYGHQDVSFTNDPKSGDNSTKVLQVKYKAGAYGAMGIGGTSGCEFNAYPFGHSASFDSAMVSYQVLFADGFQWVEGGKLPGIFGGGDTTGCSGGNLADGTNCFSMRLMWRENGQGEAYAYIPEQGICDSGQKNATCGGGYGISLSRGALKFKTNQWTKLSVYVKMNDANESNGELKVWQDGSLAIDASNIKYRTSDQLGASSLMFSTFFGGSGLPYASSKDTSSYFKDIEISVG</sequence>
<feature type="domain" description="Polysaccharide lyase 14" evidence="1">
    <location>
        <begin position="65"/>
        <end position="277"/>
    </location>
</feature>
<evidence type="ECO:0000313" key="2">
    <source>
        <dbReference type="EMBL" id="CDS07191.1"/>
    </source>
</evidence>
<name>A0A077WHE8_9FUNG</name>
<dbReference type="PANTHER" id="PTHR40124">
    <property type="match status" value="1"/>
</dbReference>
<dbReference type="EMBL" id="LK023323">
    <property type="protein sequence ID" value="CDS07191.1"/>
    <property type="molecule type" value="Genomic_DNA"/>
</dbReference>
<dbReference type="PANTHER" id="PTHR40124:SF1">
    <property type="entry name" value="DISAGGREGATASE RELATED REPEAT PROTEIN"/>
    <property type="match status" value="1"/>
</dbReference>
<evidence type="ECO:0000259" key="1">
    <source>
        <dbReference type="Pfam" id="PF21294"/>
    </source>
</evidence>
<reference evidence="2" key="1">
    <citation type="journal article" date="2014" name="Genome Announc.">
        <title>De novo whole-genome sequence and genome annotation of Lichtheimia ramosa.</title>
        <authorList>
            <person name="Linde J."/>
            <person name="Schwartze V."/>
            <person name="Binder U."/>
            <person name="Lass-Florl C."/>
            <person name="Voigt K."/>
            <person name="Horn F."/>
        </authorList>
    </citation>
    <scope>NUCLEOTIDE SEQUENCE</scope>
    <source>
        <strain evidence="2">JMRC FSU:6197</strain>
    </source>
</reference>
<dbReference type="AlphaFoldDB" id="A0A077WHE8"/>
<organism evidence="2">
    <name type="scientific">Lichtheimia ramosa</name>
    <dbReference type="NCBI Taxonomy" id="688394"/>
    <lineage>
        <taxon>Eukaryota</taxon>
        <taxon>Fungi</taxon>
        <taxon>Fungi incertae sedis</taxon>
        <taxon>Mucoromycota</taxon>
        <taxon>Mucoromycotina</taxon>
        <taxon>Mucoromycetes</taxon>
        <taxon>Mucorales</taxon>
        <taxon>Lichtheimiaceae</taxon>
        <taxon>Lichtheimia</taxon>
    </lineage>
</organism>
<dbReference type="OrthoDB" id="2395160at2759"/>
<dbReference type="Gene3D" id="2.60.120.200">
    <property type="match status" value="1"/>
</dbReference>
<proteinExistence type="predicted"/>
<accession>A0A077WHE8</accession>
<dbReference type="InterPro" id="IPR048958">
    <property type="entry name" value="Polysacc_lyase_14"/>
</dbReference>
<gene>
    <name evidence="2" type="ORF">LRAMOSA09714</name>
</gene>